<protein>
    <submittedName>
        <fullName evidence="1">Uncharacterized protein</fullName>
    </submittedName>
</protein>
<evidence type="ECO:0000313" key="2">
    <source>
        <dbReference type="Proteomes" id="UP000828390"/>
    </source>
</evidence>
<organism evidence="1 2">
    <name type="scientific">Dreissena polymorpha</name>
    <name type="common">Zebra mussel</name>
    <name type="synonym">Mytilus polymorpha</name>
    <dbReference type="NCBI Taxonomy" id="45954"/>
    <lineage>
        <taxon>Eukaryota</taxon>
        <taxon>Metazoa</taxon>
        <taxon>Spiralia</taxon>
        <taxon>Lophotrochozoa</taxon>
        <taxon>Mollusca</taxon>
        <taxon>Bivalvia</taxon>
        <taxon>Autobranchia</taxon>
        <taxon>Heteroconchia</taxon>
        <taxon>Euheterodonta</taxon>
        <taxon>Imparidentia</taxon>
        <taxon>Neoheterodontei</taxon>
        <taxon>Myida</taxon>
        <taxon>Dreissenoidea</taxon>
        <taxon>Dreissenidae</taxon>
        <taxon>Dreissena</taxon>
    </lineage>
</organism>
<evidence type="ECO:0000313" key="1">
    <source>
        <dbReference type="EMBL" id="KAH3733205.1"/>
    </source>
</evidence>
<proteinExistence type="predicted"/>
<gene>
    <name evidence="1" type="ORF">DPMN_039630</name>
</gene>
<comment type="caution">
    <text evidence="1">The sequence shown here is derived from an EMBL/GenBank/DDBJ whole genome shotgun (WGS) entry which is preliminary data.</text>
</comment>
<keyword evidence="2" id="KW-1185">Reference proteome</keyword>
<dbReference type="AlphaFoldDB" id="A0A9D4CVL8"/>
<dbReference type="EMBL" id="JAIWYP010000011">
    <property type="protein sequence ID" value="KAH3733205.1"/>
    <property type="molecule type" value="Genomic_DNA"/>
</dbReference>
<reference evidence="1" key="1">
    <citation type="journal article" date="2019" name="bioRxiv">
        <title>The Genome of the Zebra Mussel, Dreissena polymorpha: A Resource for Invasive Species Research.</title>
        <authorList>
            <person name="McCartney M.A."/>
            <person name="Auch B."/>
            <person name="Kono T."/>
            <person name="Mallez S."/>
            <person name="Zhang Y."/>
            <person name="Obille A."/>
            <person name="Becker A."/>
            <person name="Abrahante J.E."/>
            <person name="Garbe J."/>
            <person name="Badalamenti J.P."/>
            <person name="Herman A."/>
            <person name="Mangelson H."/>
            <person name="Liachko I."/>
            <person name="Sullivan S."/>
            <person name="Sone E.D."/>
            <person name="Koren S."/>
            <person name="Silverstein K.A.T."/>
            <person name="Beckman K.B."/>
            <person name="Gohl D.M."/>
        </authorList>
    </citation>
    <scope>NUCLEOTIDE SEQUENCE</scope>
    <source>
        <strain evidence="1">Duluth1</strain>
        <tissue evidence="1">Whole animal</tissue>
    </source>
</reference>
<name>A0A9D4CVL8_DREPO</name>
<reference evidence="1" key="2">
    <citation type="submission" date="2020-11" db="EMBL/GenBank/DDBJ databases">
        <authorList>
            <person name="McCartney M.A."/>
            <person name="Auch B."/>
            <person name="Kono T."/>
            <person name="Mallez S."/>
            <person name="Becker A."/>
            <person name="Gohl D.M."/>
            <person name="Silverstein K.A.T."/>
            <person name="Koren S."/>
            <person name="Bechman K.B."/>
            <person name="Herman A."/>
            <person name="Abrahante J.E."/>
            <person name="Garbe J."/>
        </authorList>
    </citation>
    <scope>NUCLEOTIDE SEQUENCE</scope>
    <source>
        <strain evidence="1">Duluth1</strain>
        <tissue evidence="1">Whole animal</tissue>
    </source>
</reference>
<accession>A0A9D4CVL8</accession>
<dbReference type="Proteomes" id="UP000828390">
    <property type="component" value="Unassembled WGS sequence"/>
</dbReference>
<sequence length="100" mass="11109">MFISQRLIKIVGKFLKCTRSINFSGLLVSHIISEQIGRILSKQIDTFSHDILVTSRQIGHILSGQIGHIHSGHIGHILYEQIGHILSGSFSLSSDYPKSD</sequence>